<dbReference type="PANTHER" id="PTHR22946:SF9">
    <property type="entry name" value="POLYKETIDE TRANSFERASE AF380"/>
    <property type="match status" value="1"/>
</dbReference>
<keyword evidence="6" id="KW-1185">Reference proteome</keyword>
<dbReference type="Gene3D" id="3.40.50.1820">
    <property type="entry name" value="alpha/beta hydrolase"/>
    <property type="match status" value="2"/>
</dbReference>
<dbReference type="Pfam" id="PF02129">
    <property type="entry name" value="Peptidase_S15"/>
    <property type="match status" value="1"/>
</dbReference>
<evidence type="ECO:0000256" key="1">
    <source>
        <dbReference type="ARBA" id="ARBA00008645"/>
    </source>
</evidence>
<evidence type="ECO:0000256" key="2">
    <source>
        <dbReference type="ARBA" id="ARBA00022801"/>
    </source>
</evidence>
<dbReference type="InterPro" id="IPR029058">
    <property type="entry name" value="AB_hydrolase_fold"/>
</dbReference>
<dbReference type="InterPro" id="IPR013736">
    <property type="entry name" value="Xaa-Pro_dipept_C"/>
</dbReference>
<keyword evidence="2 5" id="KW-0378">Hydrolase</keyword>
<dbReference type="InterPro" id="IPR008979">
    <property type="entry name" value="Galactose-bd-like_sf"/>
</dbReference>
<protein>
    <submittedName>
        <fullName evidence="5">CocE/NonD family hydrolase</fullName>
    </submittedName>
</protein>
<gene>
    <name evidence="5" type="ORF">Dfulv_13805</name>
</gene>
<accession>A0ABY5W721</accession>
<dbReference type="SMART" id="SM00939">
    <property type="entry name" value="PepX_C"/>
    <property type="match status" value="1"/>
</dbReference>
<dbReference type="SUPFAM" id="SSF53474">
    <property type="entry name" value="alpha/beta-Hydrolases"/>
    <property type="match status" value="1"/>
</dbReference>
<feature type="domain" description="Xaa-Pro dipeptidyl-peptidase C-terminal" evidence="4">
    <location>
        <begin position="302"/>
        <end position="519"/>
    </location>
</feature>
<dbReference type="PANTHER" id="PTHR22946">
    <property type="entry name" value="DIENELACTONE HYDROLASE DOMAIN-CONTAINING PROTEIN-RELATED"/>
    <property type="match status" value="1"/>
</dbReference>
<dbReference type="Proteomes" id="UP001059617">
    <property type="component" value="Chromosome"/>
</dbReference>
<evidence type="ECO:0000313" key="5">
    <source>
        <dbReference type="EMBL" id="UWP85239.1"/>
    </source>
</evidence>
<reference evidence="5" key="2">
    <citation type="submission" date="2022-09" db="EMBL/GenBank/DDBJ databases">
        <title>Biosynthetic gene clusters of Dactylosporangioum fulvum.</title>
        <authorList>
            <person name="Caradec T."/>
        </authorList>
    </citation>
    <scope>NUCLEOTIDE SEQUENCE</scope>
    <source>
        <strain evidence="5">NRRL B-16292</strain>
    </source>
</reference>
<feature type="compositionally biased region" description="Low complexity" evidence="3">
    <location>
        <begin position="8"/>
        <end position="18"/>
    </location>
</feature>
<evidence type="ECO:0000256" key="3">
    <source>
        <dbReference type="SAM" id="MobiDB-lite"/>
    </source>
</evidence>
<dbReference type="SUPFAM" id="SSF49785">
    <property type="entry name" value="Galactose-binding domain-like"/>
    <property type="match status" value="1"/>
</dbReference>
<dbReference type="Pfam" id="PF08530">
    <property type="entry name" value="PepX_C"/>
    <property type="match status" value="1"/>
</dbReference>
<dbReference type="NCBIfam" id="TIGR00976">
    <property type="entry name" value="CocE_NonD"/>
    <property type="match status" value="1"/>
</dbReference>
<evidence type="ECO:0000313" key="6">
    <source>
        <dbReference type="Proteomes" id="UP001059617"/>
    </source>
</evidence>
<dbReference type="InterPro" id="IPR050261">
    <property type="entry name" value="FrsA_esterase"/>
</dbReference>
<reference evidence="5" key="1">
    <citation type="submission" date="2021-04" db="EMBL/GenBank/DDBJ databases">
        <authorList>
            <person name="Hartkoorn R.C."/>
            <person name="Beaudoing E."/>
            <person name="Hot D."/>
        </authorList>
    </citation>
    <scope>NUCLEOTIDE SEQUENCE</scope>
    <source>
        <strain evidence="5">NRRL B-16292</strain>
    </source>
</reference>
<dbReference type="InterPro" id="IPR000383">
    <property type="entry name" value="Xaa-Pro-like_dom"/>
</dbReference>
<organism evidence="5 6">
    <name type="scientific">Dactylosporangium fulvum</name>
    <dbReference type="NCBI Taxonomy" id="53359"/>
    <lineage>
        <taxon>Bacteria</taxon>
        <taxon>Bacillati</taxon>
        <taxon>Actinomycetota</taxon>
        <taxon>Actinomycetes</taxon>
        <taxon>Micromonosporales</taxon>
        <taxon>Micromonosporaceae</taxon>
        <taxon>Dactylosporangium</taxon>
    </lineage>
</organism>
<dbReference type="InterPro" id="IPR005674">
    <property type="entry name" value="CocE/Ser_esterase"/>
</dbReference>
<evidence type="ECO:0000259" key="4">
    <source>
        <dbReference type="SMART" id="SM00939"/>
    </source>
</evidence>
<sequence length="666" mass="71311">MSLDVFPDQDGAPDEPAGAGAGFRTRVYRDVRLPTADPAVTLSADLYRPVTGRPVPGLVTVQPYRKDFLAGGIYAGPARWFAEHGYASLVVDHRGIGASDGQRRPEFDRDEGDDAIAAIDWIAAQPWCTGAVGAWGMSYAANTTLRVASRRPPHLRAAVAVAHGLDAGRDSIHPDGSRGDLHALANRGSAMLLQQLLPPLAGYADPGAQRRWRARLRTQRPMALDYARSPADDPVWAERAIDGSRIVVPVLCAGGWRDGFTHAVIDAYERIRGPKRLVMGPWGHVMPQDSAHHPVDFLALMAQWWDHWLRGVPNDATVPPPVVLHLDGPVPQWRGYAEWPPPGRRVVLAADGGTLTQAVPDVHCRPPGTHVPDPSVGTLRGLPGLGLGESCPPQDQHDDDLRSLCATGEPTDADLLLAGRPEIFVRLAPDEDGRVVPPARLVVRLCGVEPSGRSTLISTGTLRPDSAAEEHRILLRPVHHRVPAGTRLRIALGDADFPRLTPLSGGGVIRVAGLRLVLPVADEQAGTAVDLPARAADAPARPGAAAPPGWRVERDHTGGTTTVTVAGEVPHTVSADGHVYRLTSLVRAHLPGGSPQAVVTSGTHTAEVWLTTDERVWASASVRCTQDTLHAHGVVRIGAFTVFEETWTAELTREESRVCSSAVTAR</sequence>
<dbReference type="GO" id="GO:0016787">
    <property type="term" value="F:hydrolase activity"/>
    <property type="evidence" value="ECO:0007669"/>
    <property type="project" value="UniProtKB-KW"/>
</dbReference>
<dbReference type="RefSeq" id="WP_259863321.1">
    <property type="nucleotide sequence ID" value="NZ_CP073720.1"/>
</dbReference>
<comment type="similarity">
    <text evidence="1">Belongs to the AB hydrolase superfamily.</text>
</comment>
<feature type="region of interest" description="Disordered" evidence="3">
    <location>
        <begin position="1"/>
        <end position="21"/>
    </location>
</feature>
<dbReference type="EMBL" id="CP073720">
    <property type="protein sequence ID" value="UWP85239.1"/>
    <property type="molecule type" value="Genomic_DNA"/>
</dbReference>
<feature type="region of interest" description="Disordered" evidence="3">
    <location>
        <begin position="367"/>
        <end position="398"/>
    </location>
</feature>
<name>A0ABY5W721_9ACTN</name>
<dbReference type="Gene3D" id="2.60.120.260">
    <property type="entry name" value="Galactose-binding domain-like"/>
    <property type="match status" value="1"/>
</dbReference>
<proteinExistence type="inferred from homology"/>